<dbReference type="STRING" id="269621.A0A238F6R9"/>
<organism evidence="3 4">
    <name type="scientific">Microbotryum intermedium</name>
    <dbReference type="NCBI Taxonomy" id="269621"/>
    <lineage>
        <taxon>Eukaryota</taxon>
        <taxon>Fungi</taxon>
        <taxon>Dikarya</taxon>
        <taxon>Basidiomycota</taxon>
        <taxon>Pucciniomycotina</taxon>
        <taxon>Microbotryomycetes</taxon>
        <taxon>Microbotryales</taxon>
        <taxon>Microbotryaceae</taxon>
        <taxon>Microbotryum</taxon>
    </lineage>
</organism>
<dbReference type="EMBL" id="FMSP01000001">
    <property type="protein sequence ID" value="SCV66888.1"/>
    <property type="molecule type" value="Genomic_DNA"/>
</dbReference>
<protein>
    <submittedName>
        <fullName evidence="3">BQ2448_5534 protein</fullName>
    </submittedName>
</protein>
<evidence type="ECO:0000313" key="4">
    <source>
        <dbReference type="Proteomes" id="UP000198372"/>
    </source>
</evidence>
<accession>A0A238F6R9</accession>
<feature type="compositionally biased region" description="Pro residues" evidence="1">
    <location>
        <begin position="51"/>
        <end position="61"/>
    </location>
</feature>
<feature type="compositionally biased region" description="Polar residues" evidence="1">
    <location>
        <begin position="946"/>
        <end position="960"/>
    </location>
</feature>
<dbReference type="CDD" id="cd12254">
    <property type="entry name" value="RRM_hnRNPH_ESRPs_RBM12_like"/>
    <property type="match status" value="1"/>
</dbReference>
<feature type="region of interest" description="Disordered" evidence="1">
    <location>
        <begin position="431"/>
        <end position="507"/>
    </location>
</feature>
<evidence type="ECO:0000313" key="3">
    <source>
        <dbReference type="EMBL" id="SCV66888.1"/>
    </source>
</evidence>
<sequence>MRQPPNLNAPPGMQHPRGPQQAQAFHNQPPPPPPPPPNGAMRCNGGEPESAVPPPPPPPPSMNGFVYDPETRLPLRAPPGIPFPVMFSPQAGAMAATATYPPPMQVDPTPPVTSLIDVTPPAVAASDLRAHGSSGSRWYGDDKIETSPLPILTATTIPAPAPLVASHHSDPMRFDFTVDPPRACMVEHCLHPMFCELAPCGCRICREHLGSIIRASRVVGADEQGRRTKAFKCLSCQTESFTVAAMGQNGEQDDEIERGQYRTEIQNEDTGSMFSIHYTLPSHSVPVAMGKQFPAAAFGFPVDPSWWTAPLPQIPPFSPEIPPFSPEMNQAYDVPWSANSAGGAIRGGFGGLSPGQQQQQQQIPPPLGFQFPFALQGFVFPPAPTNAAQGFSTPPTAMPPPYMFPTCSAPPSYSMASPNTMPMVHFHPMGPHHAGGGGDGPHSKPFNRSIQGGGGGPVARFRSGGPRKGFRHGRAFSLPQSSLSPIPVGQSDSGTSGGPQAHFEADSKLVPSPLMATSIRPMPRGSYGGHVPFSRRSIDETALRKNGSSLVAAGGDESTLTTSVEARSAWRVHKPAFPIIKVENLPFATTVRDVENWLPELTIAPKDDPKLLLAVHLILHRETGRTLPHAYVEMKSIQLANEVMTQMDRKLLGDRTVRVKWERRGELMRDLFSQEGYFVTPASSPAASALPPVPSHYVLPQTILTRKDLDELVRHAEDGRESRERPLERAFLNVVTILAKFPWSELELYTKQQRDAIFDCAYDVIVLAVRKAQVDPDKFELIYELLKRAIVECSGFTVDQKEEVRALSVESLPPEGSRRTPVLARPPALPVSPVKPQCGVIVGPPPSPPMYRSEQRQRAGNIKNASHPASAVGKGWAAAEEDGKLNSHQSGQNATHTDPWSTDRQAPHTPPPAPPFGSELVQMEQKQNSILGWTKTLPNVEPVPQGQPSQTQDGRMESGN</sequence>
<evidence type="ECO:0000256" key="1">
    <source>
        <dbReference type="SAM" id="MobiDB-lite"/>
    </source>
</evidence>
<dbReference type="GO" id="GO:0003723">
    <property type="term" value="F:RNA binding"/>
    <property type="evidence" value="ECO:0007669"/>
    <property type="project" value="InterPro"/>
</dbReference>
<name>A0A238F6R9_9BASI</name>
<feature type="compositionally biased region" description="Polar residues" evidence="1">
    <location>
        <begin position="886"/>
        <end position="904"/>
    </location>
</feature>
<feature type="domain" description="RRM" evidence="2">
    <location>
        <begin position="579"/>
        <end position="660"/>
    </location>
</feature>
<dbReference type="AlphaFoldDB" id="A0A238F6R9"/>
<dbReference type="OrthoDB" id="2535417at2759"/>
<gene>
    <name evidence="3" type="ORF">BQ2448_5534</name>
</gene>
<dbReference type="SUPFAM" id="SSF54928">
    <property type="entry name" value="RNA-binding domain, RBD"/>
    <property type="match status" value="1"/>
</dbReference>
<dbReference type="Gene3D" id="3.30.70.330">
    <property type="match status" value="1"/>
</dbReference>
<feature type="region of interest" description="Disordered" evidence="1">
    <location>
        <begin position="808"/>
        <end position="960"/>
    </location>
</feature>
<reference evidence="4" key="1">
    <citation type="submission" date="2016-09" db="EMBL/GenBank/DDBJ databases">
        <authorList>
            <person name="Jeantristanb JTB J.-T."/>
            <person name="Ricardo R."/>
        </authorList>
    </citation>
    <scope>NUCLEOTIDE SEQUENCE [LARGE SCALE GENOMIC DNA]</scope>
</reference>
<feature type="compositionally biased region" description="Pro residues" evidence="1">
    <location>
        <begin position="28"/>
        <end position="38"/>
    </location>
</feature>
<keyword evidence="4" id="KW-1185">Reference proteome</keyword>
<dbReference type="InterPro" id="IPR000504">
    <property type="entry name" value="RRM_dom"/>
</dbReference>
<dbReference type="InterPro" id="IPR035979">
    <property type="entry name" value="RBD_domain_sf"/>
</dbReference>
<feature type="region of interest" description="Disordered" evidence="1">
    <location>
        <begin position="1"/>
        <end position="71"/>
    </location>
</feature>
<evidence type="ECO:0000259" key="2">
    <source>
        <dbReference type="SMART" id="SM00360"/>
    </source>
</evidence>
<proteinExistence type="predicted"/>
<feature type="compositionally biased region" description="Polar residues" evidence="1">
    <location>
        <begin position="478"/>
        <end position="494"/>
    </location>
</feature>
<dbReference type="Proteomes" id="UP000198372">
    <property type="component" value="Unassembled WGS sequence"/>
</dbReference>
<dbReference type="InterPro" id="IPR012677">
    <property type="entry name" value="Nucleotide-bd_a/b_plait_sf"/>
</dbReference>
<dbReference type="SMART" id="SM00360">
    <property type="entry name" value="RRM"/>
    <property type="match status" value="1"/>
</dbReference>